<dbReference type="EMBL" id="JACEEZ010012139">
    <property type="protein sequence ID" value="KAG0720845.1"/>
    <property type="molecule type" value="Genomic_DNA"/>
</dbReference>
<dbReference type="Proteomes" id="UP000770661">
    <property type="component" value="Unassembled WGS sequence"/>
</dbReference>
<accession>A0A8J4YGC8</accession>
<evidence type="ECO:0000313" key="2">
    <source>
        <dbReference type="Proteomes" id="UP000770661"/>
    </source>
</evidence>
<organism evidence="1 2">
    <name type="scientific">Chionoecetes opilio</name>
    <name type="common">Atlantic snow crab</name>
    <name type="synonym">Cancer opilio</name>
    <dbReference type="NCBI Taxonomy" id="41210"/>
    <lineage>
        <taxon>Eukaryota</taxon>
        <taxon>Metazoa</taxon>
        <taxon>Ecdysozoa</taxon>
        <taxon>Arthropoda</taxon>
        <taxon>Crustacea</taxon>
        <taxon>Multicrustacea</taxon>
        <taxon>Malacostraca</taxon>
        <taxon>Eumalacostraca</taxon>
        <taxon>Eucarida</taxon>
        <taxon>Decapoda</taxon>
        <taxon>Pleocyemata</taxon>
        <taxon>Brachyura</taxon>
        <taxon>Eubrachyura</taxon>
        <taxon>Majoidea</taxon>
        <taxon>Majidae</taxon>
        <taxon>Chionoecetes</taxon>
    </lineage>
</organism>
<dbReference type="AlphaFoldDB" id="A0A8J4YGC8"/>
<reference evidence="1" key="1">
    <citation type="submission" date="2020-07" db="EMBL/GenBank/DDBJ databases">
        <title>The High-quality genome of the commercially important snow crab, Chionoecetes opilio.</title>
        <authorList>
            <person name="Jeong J.-H."/>
            <person name="Ryu S."/>
        </authorList>
    </citation>
    <scope>NUCLEOTIDE SEQUENCE</scope>
    <source>
        <strain evidence="1">MADBK_172401_WGS</strain>
        <tissue evidence="1">Digestive gland</tissue>
    </source>
</reference>
<evidence type="ECO:0000313" key="1">
    <source>
        <dbReference type="EMBL" id="KAG0720845.1"/>
    </source>
</evidence>
<name>A0A8J4YGC8_CHIOP</name>
<protein>
    <submittedName>
        <fullName evidence="1">Uncharacterized protein</fullName>
    </submittedName>
</protein>
<keyword evidence="2" id="KW-1185">Reference proteome</keyword>
<gene>
    <name evidence="1" type="ORF">GWK47_047618</name>
</gene>
<proteinExistence type="predicted"/>
<comment type="caution">
    <text evidence="1">The sequence shown here is derived from an EMBL/GenBank/DDBJ whole genome shotgun (WGS) entry which is preliminary data.</text>
</comment>
<sequence>MPPPSEKFHFGNTLELTLPALTEMNYRTVLYAYYFTSVRFQRALSLARMTQCIRPPNSCLCGDTPRYSSLRPVGSPFSREIIQTASAQEGGEGCAGVAFTPYLHRLTYTFLLDLAPGDFFSGELSEAPPVTATV</sequence>